<proteinExistence type="predicted"/>
<dbReference type="AlphaFoldDB" id="A0A5B8Z381"/>
<feature type="domain" description="Magnesium transporter MgtE intracellular" evidence="3">
    <location>
        <begin position="139"/>
        <end position="193"/>
    </location>
</feature>
<evidence type="ECO:0000256" key="1">
    <source>
        <dbReference type="SAM" id="Coils"/>
    </source>
</evidence>
<evidence type="ECO:0000313" key="5">
    <source>
        <dbReference type="Proteomes" id="UP000321555"/>
    </source>
</evidence>
<keyword evidence="2" id="KW-1133">Transmembrane helix</keyword>
<evidence type="ECO:0000256" key="2">
    <source>
        <dbReference type="SAM" id="Phobius"/>
    </source>
</evidence>
<keyword evidence="1" id="KW-0175">Coiled coil</keyword>
<keyword evidence="5" id="KW-1185">Reference proteome</keyword>
<dbReference type="Gene3D" id="1.25.60.10">
    <property type="entry name" value="MgtE N-terminal domain-like"/>
    <property type="match status" value="1"/>
</dbReference>
<keyword evidence="2" id="KW-0812">Transmembrane</keyword>
<feature type="transmembrane region" description="Helical" evidence="2">
    <location>
        <begin position="20"/>
        <end position="41"/>
    </location>
</feature>
<dbReference type="SUPFAM" id="SSF158791">
    <property type="entry name" value="MgtE N-terminal domain-like"/>
    <property type="match status" value="1"/>
</dbReference>
<dbReference type="InterPro" id="IPR006668">
    <property type="entry name" value="Mg_transptr_MgtE_intracell_dom"/>
</dbReference>
<reference evidence="5" key="1">
    <citation type="submission" date="2019-08" db="EMBL/GenBank/DDBJ databases">
        <authorList>
            <person name="Zheng X."/>
        </authorList>
    </citation>
    <scope>NUCLEOTIDE SEQUENCE [LARGE SCALE GENOMIC DNA]</scope>
    <source>
        <strain evidence="5">FJAT-25496</strain>
    </source>
</reference>
<accession>A0A5B8Z381</accession>
<name>A0A5B8Z381_CYTDA</name>
<organism evidence="4 5">
    <name type="scientific">Cytobacillus dafuensis</name>
    <name type="common">Bacillus dafuensis</name>
    <dbReference type="NCBI Taxonomy" id="1742359"/>
    <lineage>
        <taxon>Bacteria</taxon>
        <taxon>Bacillati</taxon>
        <taxon>Bacillota</taxon>
        <taxon>Bacilli</taxon>
        <taxon>Bacillales</taxon>
        <taxon>Bacillaceae</taxon>
        <taxon>Cytobacillus</taxon>
    </lineage>
</organism>
<gene>
    <name evidence="4" type="ORF">FSZ17_09895</name>
</gene>
<dbReference type="OrthoDB" id="1724615at2"/>
<dbReference type="STRING" id="1742359.GCA_001439625_00419"/>
<feature type="coiled-coil region" evidence="1">
    <location>
        <begin position="71"/>
        <end position="136"/>
    </location>
</feature>
<dbReference type="EMBL" id="CP042593">
    <property type="protein sequence ID" value="QED47544.1"/>
    <property type="molecule type" value="Genomic_DNA"/>
</dbReference>
<dbReference type="RefSeq" id="WP_057769858.1">
    <property type="nucleotide sequence ID" value="NZ_CP042593.1"/>
</dbReference>
<dbReference type="Proteomes" id="UP000321555">
    <property type="component" value="Chromosome"/>
</dbReference>
<dbReference type="Pfam" id="PF03448">
    <property type="entry name" value="MgtE_N"/>
    <property type="match status" value="1"/>
</dbReference>
<dbReference type="KEGG" id="bda:FSZ17_09895"/>
<dbReference type="InterPro" id="IPR038076">
    <property type="entry name" value="MgtE_N_sf"/>
</dbReference>
<protein>
    <recommendedName>
        <fullName evidence="3">Magnesium transporter MgtE intracellular domain-containing protein</fullName>
    </recommendedName>
</protein>
<evidence type="ECO:0000313" key="4">
    <source>
        <dbReference type="EMBL" id="QED47544.1"/>
    </source>
</evidence>
<evidence type="ECO:0000259" key="3">
    <source>
        <dbReference type="Pfam" id="PF03448"/>
    </source>
</evidence>
<keyword evidence="2" id="KW-0472">Membrane</keyword>
<sequence length="203" mass="23046">MDKLLEEKESKKSSRFQGFIYLVLIPLLFAITIALIVMTILGHNVFELAKEYGQKIPFVSSVFEEENSKSLENLETKGIELEAEIKDREAKISQLETQLESKDEEISKVQMEKERLEDEIAELTAMKEENKRAFKDIVKTYETISPKKAAPIISNMSEEEALKILSNVKADTLAGIMEKMEPELAAKYTELLTAEGDSHSEIQ</sequence>